<sequence>MIANERRTSGWDFPTTQMLEDLMNGRKPVLQLKKLQIRHPRSKANIETRSAGPSSNGDVFDWLPDPESELRLPCQVGITVLDTRTSKQRAYVDSRPAIIKQRQDGEQYPYFDVELDRLFLIELDKFFVVLETGSSENGTRRWKRTVTETYTLEISIQCQDSDDTAELLSRIEGKKVSNYQNAPGNEGVLRATWENPPECPPAGHLMTLKRAKGHKSLEPDYKLEVAMGWERRRDSPLERYNKITLEKSTSSRQLPTPSASEDLNKPLKRHVIVYNYHDGIYTRTTKVEGLLCPICPNGREHLSFERLRLHLLTYHDHFKFESEQTTEGAESDIVRHSVKISIRSQKDAADGNPEINWVAPQHPFNVSAHLRGEDNWATYNRPKPGKRRGRPPGDRERDTGSLRTPQPPRKCPAPEDVEDLPERRTKKRLVPNVPCVSFYRTSSKKLIEPGEYVEESDEGVDESWLAENQSRALENLGVTSVAKEFTKAFNQHLAREQSNSAILAREGLVRFTRKYHVELQSVEWQLHFRAKLKQLRSAGIISEQLVEYCLSKVHAASETRPSGLEAEHTFGAEMERGTPNGPNGVSGRENGHTNARERKQWNGGQFTSPAAKKGKNAMANGATMMQNGHLHDHTAETNGEAVTTQAIASHRGKAVCLCGKSARDARASIACADPVSSR</sequence>
<dbReference type="Proteomes" id="UP001281147">
    <property type="component" value="Unassembled WGS sequence"/>
</dbReference>
<gene>
    <name evidence="1" type="ORF">LTR37_019910</name>
</gene>
<keyword evidence="2" id="KW-1185">Reference proteome</keyword>
<protein>
    <submittedName>
        <fullName evidence="1">Uncharacterized protein</fullName>
    </submittedName>
</protein>
<reference evidence="1" key="1">
    <citation type="submission" date="2023-07" db="EMBL/GenBank/DDBJ databases">
        <title>Black Yeasts Isolated from many extreme environments.</title>
        <authorList>
            <person name="Coleine C."/>
            <person name="Stajich J.E."/>
            <person name="Selbmann L."/>
        </authorList>
    </citation>
    <scope>NUCLEOTIDE SEQUENCE</scope>
    <source>
        <strain evidence="1">CCFEE 5714</strain>
    </source>
</reference>
<evidence type="ECO:0000313" key="2">
    <source>
        <dbReference type="Proteomes" id="UP001281147"/>
    </source>
</evidence>
<organism evidence="1 2">
    <name type="scientific">Vermiconidia calcicola</name>
    <dbReference type="NCBI Taxonomy" id="1690605"/>
    <lineage>
        <taxon>Eukaryota</taxon>
        <taxon>Fungi</taxon>
        <taxon>Dikarya</taxon>
        <taxon>Ascomycota</taxon>
        <taxon>Pezizomycotina</taxon>
        <taxon>Dothideomycetes</taxon>
        <taxon>Dothideomycetidae</taxon>
        <taxon>Mycosphaerellales</taxon>
        <taxon>Extremaceae</taxon>
        <taxon>Vermiconidia</taxon>
    </lineage>
</organism>
<dbReference type="EMBL" id="JAUTXU010000324">
    <property type="protein sequence ID" value="KAK3686367.1"/>
    <property type="molecule type" value="Genomic_DNA"/>
</dbReference>
<accession>A0ACC3MEQ6</accession>
<proteinExistence type="predicted"/>
<evidence type="ECO:0000313" key="1">
    <source>
        <dbReference type="EMBL" id="KAK3686367.1"/>
    </source>
</evidence>
<comment type="caution">
    <text evidence="1">The sequence shown here is derived from an EMBL/GenBank/DDBJ whole genome shotgun (WGS) entry which is preliminary data.</text>
</comment>
<name>A0ACC3MEQ6_9PEZI</name>